<feature type="region of interest" description="Disordered" evidence="2">
    <location>
        <begin position="664"/>
        <end position="751"/>
    </location>
</feature>
<evidence type="ECO:0000313" key="4">
    <source>
        <dbReference type="Proteomes" id="UP000001396"/>
    </source>
</evidence>
<gene>
    <name evidence="3" type="ORF">PPL_05460</name>
</gene>
<feature type="compositionally biased region" description="Low complexity" evidence="2">
    <location>
        <begin position="517"/>
        <end position="546"/>
    </location>
</feature>
<feature type="compositionally biased region" description="Low complexity" evidence="2">
    <location>
        <begin position="670"/>
        <end position="684"/>
    </location>
</feature>
<feature type="compositionally biased region" description="Low complexity" evidence="2">
    <location>
        <begin position="166"/>
        <end position="183"/>
    </location>
</feature>
<feature type="compositionally biased region" description="Low complexity" evidence="2">
    <location>
        <begin position="16"/>
        <end position="27"/>
    </location>
</feature>
<feature type="compositionally biased region" description="Low complexity" evidence="2">
    <location>
        <begin position="558"/>
        <end position="581"/>
    </location>
</feature>
<keyword evidence="1" id="KW-0175">Coiled coil</keyword>
<feature type="region of interest" description="Disordered" evidence="2">
    <location>
        <begin position="517"/>
        <end position="622"/>
    </location>
</feature>
<comment type="caution">
    <text evidence="3">The sequence shown here is derived from an EMBL/GenBank/DDBJ whole genome shotgun (WGS) entry which is preliminary data.</text>
</comment>
<name>D3BA85_HETP5</name>
<feature type="compositionally biased region" description="Low complexity" evidence="2">
    <location>
        <begin position="456"/>
        <end position="482"/>
    </location>
</feature>
<feature type="region of interest" description="Disordered" evidence="2">
    <location>
        <begin position="9"/>
        <end position="35"/>
    </location>
</feature>
<feature type="compositionally biased region" description="Low complexity" evidence="2">
    <location>
        <begin position="55"/>
        <end position="73"/>
    </location>
</feature>
<dbReference type="GeneID" id="31360945"/>
<feature type="compositionally biased region" description="Polar residues" evidence="2">
    <location>
        <begin position="686"/>
        <end position="707"/>
    </location>
</feature>
<feature type="region of interest" description="Disordered" evidence="2">
    <location>
        <begin position="318"/>
        <end position="341"/>
    </location>
</feature>
<proteinExistence type="predicted"/>
<feature type="compositionally biased region" description="Low complexity" evidence="2">
    <location>
        <begin position="713"/>
        <end position="732"/>
    </location>
</feature>
<feature type="compositionally biased region" description="Polar residues" evidence="2">
    <location>
        <begin position="74"/>
        <end position="95"/>
    </location>
</feature>
<feature type="compositionally biased region" description="Acidic residues" evidence="2">
    <location>
        <begin position="420"/>
        <end position="431"/>
    </location>
</feature>
<feature type="compositionally biased region" description="Basic and acidic residues" evidence="2">
    <location>
        <begin position="396"/>
        <end position="419"/>
    </location>
</feature>
<protein>
    <submittedName>
        <fullName evidence="3">Uncharacterized protein</fullName>
    </submittedName>
</protein>
<feature type="coiled-coil region" evidence="1">
    <location>
        <begin position="223"/>
        <end position="292"/>
    </location>
</feature>
<dbReference type="Proteomes" id="UP000001396">
    <property type="component" value="Unassembled WGS sequence"/>
</dbReference>
<dbReference type="RefSeq" id="XP_020433590.1">
    <property type="nucleotide sequence ID" value="XM_020576341.1"/>
</dbReference>
<feature type="compositionally biased region" description="Low complexity" evidence="2">
    <location>
        <begin position="318"/>
        <end position="329"/>
    </location>
</feature>
<feature type="region of interest" description="Disordered" evidence="2">
    <location>
        <begin position="396"/>
        <end position="435"/>
    </location>
</feature>
<feature type="compositionally biased region" description="Polar residues" evidence="2">
    <location>
        <begin position="594"/>
        <end position="604"/>
    </location>
</feature>
<keyword evidence="4" id="KW-1185">Reference proteome</keyword>
<feature type="region of interest" description="Disordered" evidence="2">
    <location>
        <begin position="450"/>
        <end position="482"/>
    </location>
</feature>
<evidence type="ECO:0000313" key="3">
    <source>
        <dbReference type="EMBL" id="EFA81472.1"/>
    </source>
</evidence>
<organism evidence="3 4">
    <name type="scientific">Heterostelium pallidum (strain ATCC 26659 / Pp 5 / PN500)</name>
    <name type="common">Cellular slime mold</name>
    <name type="synonym">Polysphondylium pallidum</name>
    <dbReference type="NCBI Taxonomy" id="670386"/>
    <lineage>
        <taxon>Eukaryota</taxon>
        <taxon>Amoebozoa</taxon>
        <taxon>Evosea</taxon>
        <taxon>Eumycetozoa</taxon>
        <taxon>Dictyostelia</taxon>
        <taxon>Acytosteliales</taxon>
        <taxon>Acytosteliaceae</taxon>
        <taxon>Heterostelium</taxon>
    </lineage>
</organism>
<accession>D3BA85</accession>
<dbReference type="EMBL" id="ADBJ01000025">
    <property type="protein sequence ID" value="EFA81472.1"/>
    <property type="molecule type" value="Genomic_DNA"/>
</dbReference>
<evidence type="ECO:0000256" key="2">
    <source>
        <dbReference type="SAM" id="MobiDB-lite"/>
    </source>
</evidence>
<dbReference type="AlphaFoldDB" id="D3BA85"/>
<feature type="compositionally biased region" description="Low complexity" evidence="2">
    <location>
        <begin position="195"/>
        <end position="205"/>
    </location>
</feature>
<feature type="compositionally biased region" description="Low complexity" evidence="2">
    <location>
        <begin position="104"/>
        <end position="154"/>
    </location>
</feature>
<dbReference type="OMA" id="RFNEERP"/>
<dbReference type="InParanoid" id="D3BA85"/>
<feature type="region of interest" description="Disordered" evidence="2">
    <location>
        <begin position="51"/>
        <end position="208"/>
    </location>
</feature>
<sequence>MASFIKKIKNDKKNKNQQLNINNNNNNVVGRENSLNPMQNANQLSASQTLVRKPSNTLSSPVQSSSSFSYSSSPIANSTNLKKSLSYSPNSNQPDVVSPKKNKLNNINNNNNNSSSNNSSNNCYIQNHNNFSNTSQTTSTTTTTTTTTNTFQSNRQLHKSAYELVSPSSRLPSSASMYFSPKLQPSPPDSPPLSPTSSSATNTPPVATLSSKKSLMFLDFGGSRKKQQQIEQQSQQLRENVEEMDRLRSEVASLNQAANNYLKDKFKSEEEIQNLQKKNRDLSKTNEYLLKLLSEYRNDINNLRHIIEHPTAVLSDSTISIPSPSIQTPPASPDDHQQPTSLAQQALVEDAIASINDAMTFIFSKPPTANASPYRRYLREKKKSLIFEQKILQQQKEERESKQQQKEQQPEITKDQEVHETEEEEENDDDNFCNNSLLNGCETSKQHLIPTPPICTSPDDISDTTSTTTSTSSSPLESSPILKPKSCTFLQHSISQPSSTITSPQTLSISITSVSSVSDANSSIDITPPSTASNTATANTPTTQSQHHQLVPHPLTISSSSPVSTSPAHSSSSPTTSASQALKRFNEERPYSPLNRTKSLMTGISSSQSHHHQQQQQQQQQQFYNSRIRLNDITNNQINSSGTSSSSSTSSCFSDATTVSNLIVAGGSGSNSSPSSPAEGSPRPQRLNSSCKYNTLSSNKQIFNSNKPRIPLSSSCITNNNSNSSKQSSMVSPIQPLSTSARPVLKSPSIPSSPLFDSANGSCNTQNNNNNTIKQLIHFFEPKPSFKL</sequence>
<evidence type="ECO:0000256" key="1">
    <source>
        <dbReference type="SAM" id="Coils"/>
    </source>
</evidence>
<feature type="compositionally biased region" description="Pro residues" evidence="2">
    <location>
        <begin position="184"/>
        <end position="194"/>
    </location>
</feature>
<reference evidence="3 4" key="1">
    <citation type="journal article" date="2011" name="Genome Res.">
        <title>Phylogeny-wide analysis of social amoeba genomes highlights ancient origins for complex intercellular communication.</title>
        <authorList>
            <person name="Heidel A.J."/>
            <person name="Lawal H.M."/>
            <person name="Felder M."/>
            <person name="Schilde C."/>
            <person name="Helps N.R."/>
            <person name="Tunggal B."/>
            <person name="Rivero F."/>
            <person name="John U."/>
            <person name="Schleicher M."/>
            <person name="Eichinger L."/>
            <person name="Platzer M."/>
            <person name="Noegel A.A."/>
            <person name="Schaap P."/>
            <person name="Gloeckner G."/>
        </authorList>
    </citation>
    <scope>NUCLEOTIDE SEQUENCE [LARGE SCALE GENOMIC DNA]</scope>
    <source>
        <strain evidence="4">ATCC 26659 / Pp 5 / PN500</strain>
    </source>
</reference>